<name>A0ABU4DLL9_9DEIO</name>
<protein>
    <submittedName>
        <fullName evidence="1">Uncharacterized protein</fullName>
    </submittedName>
</protein>
<gene>
    <name evidence="1" type="ORF">ORD21_01785</name>
</gene>
<dbReference type="EMBL" id="JAPMIV010000002">
    <property type="protein sequence ID" value="MDV6373326.1"/>
    <property type="molecule type" value="Genomic_DNA"/>
</dbReference>
<keyword evidence="2" id="KW-1185">Reference proteome</keyword>
<reference evidence="1 2" key="1">
    <citation type="submission" date="2022-11" db="EMBL/GenBank/DDBJ databases">
        <title>Deinococcus ZS9-10, Low Temperature and Draught-tolerating, UV-resistant Bacteria from Continental Antarctica.</title>
        <authorList>
            <person name="Cheng L."/>
        </authorList>
    </citation>
    <scope>NUCLEOTIDE SEQUENCE [LARGE SCALE GENOMIC DNA]</scope>
    <source>
        <strain evidence="1 2">ZS9-10</strain>
    </source>
</reference>
<evidence type="ECO:0000313" key="2">
    <source>
        <dbReference type="Proteomes" id="UP001276150"/>
    </source>
</evidence>
<proteinExistence type="predicted"/>
<organism evidence="1 2">
    <name type="scientific">Deinococcus arenicola</name>
    <dbReference type="NCBI Taxonomy" id="2994950"/>
    <lineage>
        <taxon>Bacteria</taxon>
        <taxon>Thermotogati</taxon>
        <taxon>Deinococcota</taxon>
        <taxon>Deinococci</taxon>
        <taxon>Deinococcales</taxon>
        <taxon>Deinococcaceae</taxon>
        <taxon>Deinococcus</taxon>
    </lineage>
</organism>
<evidence type="ECO:0000313" key="1">
    <source>
        <dbReference type="EMBL" id="MDV6373326.1"/>
    </source>
</evidence>
<comment type="caution">
    <text evidence="1">The sequence shown here is derived from an EMBL/GenBank/DDBJ whole genome shotgun (WGS) entry which is preliminary data.</text>
</comment>
<sequence>MDETFKASDDQRLDSLQGHLLVDSEKQRVGFHRRTAQGWQLEEIDETVDLPCLDVSLSVAAIYRNVPMESGPQL</sequence>
<dbReference type="RefSeq" id="WP_317638630.1">
    <property type="nucleotide sequence ID" value="NZ_JAPMIV010000002.1"/>
</dbReference>
<dbReference type="Proteomes" id="UP001276150">
    <property type="component" value="Unassembled WGS sequence"/>
</dbReference>
<accession>A0ABU4DLL9</accession>